<gene>
    <name evidence="2" type="ORF">ACFL27_10670</name>
</gene>
<reference evidence="2 3" key="1">
    <citation type="submission" date="2024-09" db="EMBL/GenBank/DDBJ databases">
        <title>Laminarin stimulates single cell rates of sulfate reduction while oxygen inhibits transcriptomic activity in coastal marine sediment.</title>
        <authorList>
            <person name="Lindsay M."/>
            <person name="Orcutt B."/>
            <person name="Emerson D."/>
            <person name="Stepanauskas R."/>
            <person name="D'Angelo T."/>
        </authorList>
    </citation>
    <scope>NUCLEOTIDE SEQUENCE [LARGE SCALE GENOMIC DNA]</scope>
    <source>
        <strain evidence="2">SAG AM-311-K15</strain>
    </source>
</reference>
<accession>A0ABV6YWR1</accession>
<evidence type="ECO:0000259" key="1">
    <source>
        <dbReference type="Pfam" id="PF13192"/>
    </source>
</evidence>
<dbReference type="NCBIfam" id="TIGR00412">
    <property type="entry name" value="redox_disulf_2"/>
    <property type="match status" value="1"/>
</dbReference>
<dbReference type="EMBL" id="JBHPBY010000113">
    <property type="protein sequence ID" value="MFC1850644.1"/>
    <property type="molecule type" value="Genomic_DNA"/>
</dbReference>
<feature type="domain" description="Thioredoxin-like fold" evidence="1">
    <location>
        <begin position="1"/>
        <end position="75"/>
    </location>
</feature>
<comment type="caution">
    <text evidence="2">The sequence shown here is derived from an EMBL/GenBank/DDBJ whole genome shotgun (WGS) entry which is preliminary data.</text>
</comment>
<dbReference type="SUPFAM" id="SSF52833">
    <property type="entry name" value="Thioredoxin-like"/>
    <property type="match status" value="1"/>
</dbReference>
<dbReference type="PANTHER" id="PTHR36450:SF1">
    <property type="entry name" value="THIOREDOXIN"/>
    <property type="match status" value="1"/>
</dbReference>
<evidence type="ECO:0000313" key="2">
    <source>
        <dbReference type="EMBL" id="MFC1850644.1"/>
    </source>
</evidence>
<dbReference type="PIRSF" id="PIRSF037031">
    <property type="entry name" value="Redox_disulphide_2"/>
    <property type="match status" value="1"/>
</dbReference>
<dbReference type="InterPro" id="IPR012336">
    <property type="entry name" value="Thioredoxin-like_fold"/>
</dbReference>
<protein>
    <submittedName>
        <fullName evidence="2">Thioredoxin family protein</fullName>
    </submittedName>
</protein>
<keyword evidence="3" id="KW-1185">Reference proteome</keyword>
<dbReference type="PANTHER" id="PTHR36450">
    <property type="entry name" value="THIOREDOXIN"/>
    <property type="match status" value="1"/>
</dbReference>
<evidence type="ECO:0000313" key="3">
    <source>
        <dbReference type="Proteomes" id="UP001594351"/>
    </source>
</evidence>
<dbReference type="Pfam" id="PF13192">
    <property type="entry name" value="Thioredoxin_3"/>
    <property type="match status" value="1"/>
</dbReference>
<proteinExistence type="predicted"/>
<dbReference type="Proteomes" id="UP001594351">
    <property type="component" value="Unassembled WGS sequence"/>
</dbReference>
<name>A0ABV6YWR1_UNCC1</name>
<dbReference type="Gene3D" id="3.40.30.10">
    <property type="entry name" value="Glutaredoxin"/>
    <property type="match status" value="1"/>
</dbReference>
<organism evidence="2 3">
    <name type="scientific">candidate division CSSED10-310 bacterium</name>
    <dbReference type="NCBI Taxonomy" id="2855610"/>
    <lineage>
        <taxon>Bacteria</taxon>
        <taxon>Bacteria division CSSED10-310</taxon>
    </lineage>
</organism>
<dbReference type="InterPro" id="IPR036249">
    <property type="entry name" value="Thioredoxin-like_sf"/>
</dbReference>
<sequence length="77" mass="8248">MKIEVLGPGCAKCRKLYEVTQQAVAEAGLEAEIEKVEDISKISSYGVFLTPALVVDGVVKSSGKVLKVKDVLKALQQ</sequence>
<dbReference type="InterPro" id="IPR005243">
    <property type="entry name" value="THIRX-like_proc"/>
</dbReference>